<dbReference type="InterPro" id="IPR010033">
    <property type="entry name" value="HAD_SF_ppase_IIIC"/>
</dbReference>
<reference evidence="1" key="1">
    <citation type="journal article" date="2008" name="BMC Genomics">
        <title>A conifer genomics resource of 200,000 spruce (Picea spp.) ESTs and 6,464 high-quality, sequence-finished full-length cDNAs for Sitka spruce (Picea sitchensis).</title>
        <authorList>
            <person name="Ralph S.G."/>
            <person name="Chun H.J."/>
            <person name="Kolosova N."/>
            <person name="Cooper D."/>
            <person name="Oddy C."/>
            <person name="Ritland C.E."/>
            <person name="Kirkpatrick R."/>
            <person name="Moore R."/>
            <person name="Barber S."/>
            <person name="Holt R.A."/>
            <person name="Jones S.J."/>
            <person name="Marra M.A."/>
            <person name="Douglas C.J."/>
            <person name="Ritland K."/>
            <person name="Bohlmann J."/>
        </authorList>
    </citation>
    <scope>NUCLEOTIDE SEQUENCE</scope>
    <source>
        <tissue evidence="1">Bark</tissue>
    </source>
</reference>
<evidence type="ECO:0008006" key="2">
    <source>
        <dbReference type="Google" id="ProtNLM"/>
    </source>
</evidence>
<dbReference type="PANTHER" id="PTHR17901:SF14">
    <property type="entry name" value="MAGNESIUM-DEPENDENT PHOSPHATASE 1"/>
    <property type="match status" value="1"/>
</dbReference>
<evidence type="ECO:0000313" key="1">
    <source>
        <dbReference type="EMBL" id="ABK23105.1"/>
    </source>
</evidence>
<dbReference type="Gene3D" id="3.40.50.1000">
    <property type="entry name" value="HAD superfamily/HAD-like"/>
    <property type="match status" value="1"/>
</dbReference>
<dbReference type="AlphaFoldDB" id="A9NR44"/>
<dbReference type="PANTHER" id="PTHR17901">
    <property type="entry name" value="MAGNESIUM-DEPENDENT PHOSPHATASE 1 MDP1"/>
    <property type="match status" value="1"/>
</dbReference>
<dbReference type="SFLD" id="SFLDG01129">
    <property type="entry name" value="C1.5:_HAD__Beta-PGM__Phosphata"/>
    <property type="match status" value="1"/>
</dbReference>
<dbReference type="CDD" id="cd07501">
    <property type="entry name" value="HAD_MDP-1_like"/>
    <property type="match status" value="1"/>
</dbReference>
<organism evidence="1">
    <name type="scientific">Picea sitchensis</name>
    <name type="common">Sitka spruce</name>
    <name type="synonym">Pinus sitchensis</name>
    <dbReference type="NCBI Taxonomy" id="3332"/>
    <lineage>
        <taxon>Eukaryota</taxon>
        <taxon>Viridiplantae</taxon>
        <taxon>Streptophyta</taxon>
        <taxon>Embryophyta</taxon>
        <taxon>Tracheophyta</taxon>
        <taxon>Spermatophyta</taxon>
        <taxon>Pinopsida</taxon>
        <taxon>Pinidae</taxon>
        <taxon>Conifers I</taxon>
        <taxon>Pinales</taxon>
        <taxon>Pinaceae</taxon>
        <taxon>Picea</taxon>
    </lineage>
</organism>
<dbReference type="NCBIfam" id="TIGR01681">
    <property type="entry name" value="HAD-SF-IIIC"/>
    <property type="match status" value="1"/>
</dbReference>
<dbReference type="SUPFAM" id="SSF56784">
    <property type="entry name" value="HAD-like"/>
    <property type="match status" value="1"/>
</dbReference>
<proteinExistence type="evidence at transcript level"/>
<name>A9NR44_PICSI</name>
<protein>
    <recommendedName>
        <fullName evidence="2">Magnesium-dependent phosphatase-1</fullName>
    </recommendedName>
</protein>
<dbReference type="InterPro" id="IPR036412">
    <property type="entry name" value="HAD-like_sf"/>
</dbReference>
<accession>A9NR44</accession>
<dbReference type="EMBL" id="EF083770">
    <property type="protein sequence ID" value="ABK23105.1"/>
    <property type="molecule type" value="mRNA"/>
</dbReference>
<sequence length="168" mass="18596">MADEQVKTEALQILNVCRILPGLIVFDLDYTLWPFYCECRSSRDKPSLYPQANGILNALKEKGVSMAIASRTPTPSIANAFLNKLGITSLFTAMEIYPSGTHKTQHFQKIQQKTGVPFKSMLFFDDENRNIEAVSNFGVTSILVGNGVNLDALKTGLRRYSGSSASQR</sequence>
<dbReference type="InterPro" id="IPR035679">
    <property type="entry name" value="MDP-1_euk"/>
</dbReference>
<dbReference type="InterPro" id="IPR023214">
    <property type="entry name" value="HAD_sf"/>
</dbReference>
<dbReference type="Pfam" id="PF12689">
    <property type="entry name" value="Acid_PPase"/>
    <property type="match status" value="2"/>
</dbReference>
<dbReference type="SFLD" id="SFLDS00003">
    <property type="entry name" value="Haloacid_Dehalogenase"/>
    <property type="match status" value="1"/>
</dbReference>
<dbReference type="InterPro" id="IPR010036">
    <property type="entry name" value="MDP_1_eu_arc"/>
</dbReference>
<dbReference type="GO" id="GO:0003993">
    <property type="term" value="F:acid phosphatase activity"/>
    <property type="evidence" value="ECO:0007669"/>
    <property type="project" value="TreeGrafter"/>
</dbReference>
<dbReference type="FunFam" id="3.40.50.1000:FF:000120">
    <property type="entry name" value="Magnesium-dependent phosphatase 1"/>
    <property type="match status" value="1"/>
</dbReference>
<dbReference type="OMA" id="GVWAWRK"/>
<dbReference type="SFLD" id="SFLDG01131">
    <property type="entry name" value="C1.5.2:_MDP_Like"/>
    <property type="match status" value="1"/>
</dbReference>